<evidence type="ECO:0000256" key="2">
    <source>
        <dbReference type="SAM" id="Phobius"/>
    </source>
</evidence>
<dbReference type="Proteomes" id="UP000474718">
    <property type="component" value="Unassembled WGS sequence"/>
</dbReference>
<keyword evidence="2" id="KW-1133">Transmembrane helix</keyword>
<dbReference type="EMBL" id="WWVX01000004">
    <property type="protein sequence ID" value="MZL69438.1"/>
    <property type="molecule type" value="Genomic_DNA"/>
</dbReference>
<feature type="transmembrane region" description="Helical" evidence="2">
    <location>
        <begin position="166"/>
        <end position="192"/>
    </location>
</feature>
<name>A0AAQ1RV83_9FIRM</name>
<gene>
    <name evidence="3" type="ORF">GT747_06615</name>
    <name evidence="4" type="ORF">SAMN05444424_0528</name>
</gene>
<evidence type="ECO:0000313" key="5">
    <source>
        <dbReference type="Proteomes" id="UP000184089"/>
    </source>
</evidence>
<dbReference type="Pfam" id="PF11193">
    <property type="entry name" value="DUF2812"/>
    <property type="match status" value="1"/>
</dbReference>
<reference evidence="3 6" key="3">
    <citation type="journal article" date="2019" name="Nat. Med.">
        <title>A library of human gut bacterial isolates paired with longitudinal multiomics data enables mechanistic microbiome research.</title>
        <authorList>
            <person name="Poyet M."/>
            <person name="Groussin M."/>
            <person name="Gibbons S.M."/>
            <person name="Avila-Pacheco J."/>
            <person name="Jiang X."/>
            <person name="Kearney S.M."/>
            <person name="Perrotta A.R."/>
            <person name="Berdy B."/>
            <person name="Zhao S."/>
            <person name="Lieberman T.D."/>
            <person name="Swanson P.K."/>
            <person name="Smith M."/>
            <person name="Roesemann S."/>
            <person name="Alexander J.E."/>
            <person name="Rich S.A."/>
            <person name="Livny J."/>
            <person name="Vlamakis H."/>
            <person name="Clish C."/>
            <person name="Bullock K."/>
            <person name="Deik A."/>
            <person name="Scott J."/>
            <person name="Pierce K.A."/>
            <person name="Xavier R.J."/>
            <person name="Alm E.J."/>
        </authorList>
    </citation>
    <scope>NUCLEOTIDE SEQUENCE [LARGE SCALE GENOMIC DNA]</scope>
    <source>
        <strain evidence="3 6">BIOML-A2</strain>
    </source>
</reference>
<evidence type="ECO:0000313" key="3">
    <source>
        <dbReference type="EMBL" id="MZL69438.1"/>
    </source>
</evidence>
<evidence type="ECO:0000313" key="4">
    <source>
        <dbReference type="EMBL" id="SHF74364.1"/>
    </source>
</evidence>
<evidence type="ECO:0000256" key="1">
    <source>
        <dbReference type="SAM" id="MobiDB-lite"/>
    </source>
</evidence>
<feature type="compositionally biased region" description="Pro residues" evidence="1">
    <location>
        <begin position="117"/>
        <end position="130"/>
    </location>
</feature>
<evidence type="ECO:0000313" key="6">
    <source>
        <dbReference type="Proteomes" id="UP000474718"/>
    </source>
</evidence>
<accession>A0AAQ1RV83</accession>
<feature type="region of interest" description="Disordered" evidence="1">
    <location>
        <begin position="100"/>
        <end position="132"/>
    </location>
</feature>
<proteinExistence type="predicted"/>
<organism evidence="4 5">
    <name type="scientific">Bittarella massiliensis</name>
    <name type="common">ex Durand et al. 2017</name>
    <dbReference type="NCBI Taxonomy" id="1720313"/>
    <lineage>
        <taxon>Bacteria</taxon>
        <taxon>Bacillati</taxon>
        <taxon>Bacillota</taxon>
        <taxon>Clostridia</taxon>
        <taxon>Eubacteriales</taxon>
        <taxon>Oscillospiraceae</taxon>
        <taxon>Bittarella (ex Durand et al. 2017)</taxon>
    </lineage>
</organism>
<reference evidence="4" key="2">
    <citation type="submission" date="2016-11" db="EMBL/GenBank/DDBJ databases">
        <authorList>
            <person name="Varghese N."/>
            <person name="Submissions S."/>
        </authorList>
    </citation>
    <scope>NUCLEOTIDE SEQUENCE</scope>
    <source>
        <strain evidence="4">DSM 4029</strain>
    </source>
</reference>
<keyword evidence="6" id="KW-1185">Reference proteome</keyword>
<dbReference type="RefSeq" id="WP_044992352.1">
    <property type="nucleotide sequence ID" value="NZ_FQVY01000001.1"/>
</dbReference>
<protein>
    <submittedName>
        <fullName evidence="3">DUF2812 domain-containing protein</fullName>
    </submittedName>
</protein>
<reference evidence="5" key="1">
    <citation type="submission" date="2016-11" db="EMBL/GenBank/DDBJ databases">
        <authorList>
            <person name="Jaros S."/>
            <person name="Januszkiewicz K."/>
            <person name="Wedrychowicz H."/>
        </authorList>
    </citation>
    <scope>NUCLEOTIDE SEQUENCE [LARGE SCALE GENOMIC DNA]</scope>
    <source>
        <strain evidence="5">DSM 4029</strain>
    </source>
</reference>
<keyword evidence="2" id="KW-0812">Transmembrane</keyword>
<sequence length="208" mass="22786">MEDSKFIPSGGFVPGKKPRRGAQDELDMLSYYSQEGWILEQFTSMGFLLKKKEPQTTAYLYDCAEHTRAEMPAYIARFAGQGWEYVTSCGEDCHFFKAPAGTPRPETAGEEGESPFTPLPGQPAPPPPAPVTRQSVQSCLRMSILFWLLGVAALVLSAMGRVGGIAVLQMAALALAVLFLFVGSTYFLNFLFTRSQLKSAGRGEDDQK</sequence>
<dbReference type="InterPro" id="IPR021359">
    <property type="entry name" value="DUF2812"/>
</dbReference>
<comment type="caution">
    <text evidence="4">The sequence shown here is derived from an EMBL/GenBank/DDBJ whole genome shotgun (WGS) entry which is preliminary data.</text>
</comment>
<dbReference type="Proteomes" id="UP000184089">
    <property type="component" value="Unassembled WGS sequence"/>
</dbReference>
<dbReference type="AlphaFoldDB" id="A0AAQ1RV83"/>
<keyword evidence="2" id="KW-0472">Membrane</keyword>
<dbReference type="EMBL" id="FQVY01000001">
    <property type="protein sequence ID" value="SHF74364.1"/>
    <property type="molecule type" value="Genomic_DNA"/>
</dbReference>
<feature type="transmembrane region" description="Helical" evidence="2">
    <location>
        <begin position="142"/>
        <end position="160"/>
    </location>
</feature>